<reference evidence="1 2" key="1">
    <citation type="submission" date="2011-01" db="EMBL/GenBank/DDBJ databases">
        <title>Whole genome sequence of Caldisericum exile AZM16c01.</title>
        <authorList>
            <person name="Narita-Yamada S."/>
            <person name="Kawakoshi A."/>
            <person name="Nakamura S."/>
            <person name="Sasagawa M."/>
            <person name="Fukada J."/>
            <person name="Sekine M."/>
            <person name="Kato Y."/>
            <person name="Fukai R."/>
            <person name="Sasaki K."/>
            <person name="Hanamaki A."/>
            <person name="Narita H."/>
            <person name="Konno Y."/>
            <person name="Mori K."/>
            <person name="Yamazaki S."/>
            <person name="Suzuki K."/>
            <person name="Fujita N."/>
        </authorList>
    </citation>
    <scope>NUCLEOTIDE SEQUENCE [LARGE SCALE GENOMIC DNA]</scope>
    <source>
        <strain evidence="2">DSM 21853 / NBRC 104410 / AZM16c01</strain>
    </source>
</reference>
<dbReference type="OrthoDB" id="9789133at2"/>
<evidence type="ECO:0008006" key="3">
    <source>
        <dbReference type="Google" id="ProtNLM"/>
    </source>
</evidence>
<dbReference type="EMBL" id="AP012051">
    <property type="protein sequence ID" value="BAL80683.1"/>
    <property type="molecule type" value="Genomic_DNA"/>
</dbReference>
<dbReference type="KEGG" id="cex:CSE_05570"/>
<dbReference type="PANTHER" id="PTHR42967:SF1">
    <property type="entry name" value="MBL FOLD METALLO-HYDROLASE"/>
    <property type="match status" value="1"/>
</dbReference>
<dbReference type="Pfam" id="PF13483">
    <property type="entry name" value="Lactamase_B_3"/>
    <property type="match status" value="1"/>
</dbReference>
<dbReference type="SUPFAM" id="SSF56281">
    <property type="entry name" value="Metallo-hydrolase/oxidoreductase"/>
    <property type="match status" value="1"/>
</dbReference>
<name>A0A7U6GE16_CALEA</name>
<accession>A0A7U6GE16</accession>
<dbReference type="RefSeq" id="WP_014453087.1">
    <property type="nucleotide sequence ID" value="NC_017096.1"/>
</dbReference>
<dbReference type="Proteomes" id="UP000004793">
    <property type="component" value="Chromosome"/>
</dbReference>
<dbReference type="AlphaFoldDB" id="A0A7U6GE16"/>
<proteinExistence type="predicted"/>
<protein>
    <recommendedName>
        <fullName evidence="3">MBL fold metallo-hydrolase</fullName>
    </recommendedName>
</protein>
<evidence type="ECO:0000313" key="1">
    <source>
        <dbReference type="EMBL" id="BAL80683.1"/>
    </source>
</evidence>
<dbReference type="InterPro" id="IPR036866">
    <property type="entry name" value="RibonucZ/Hydroxyglut_hydro"/>
</dbReference>
<keyword evidence="2" id="KW-1185">Reference proteome</keyword>
<dbReference type="PANTHER" id="PTHR42967">
    <property type="entry name" value="METAL DEPENDENT HYDROLASE"/>
    <property type="match status" value="1"/>
</dbReference>
<dbReference type="Gene3D" id="3.60.15.10">
    <property type="entry name" value="Ribonuclease Z/Hydroxyacylglutathione hydrolase-like"/>
    <property type="match status" value="1"/>
</dbReference>
<evidence type="ECO:0000313" key="2">
    <source>
        <dbReference type="Proteomes" id="UP000004793"/>
    </source>
</evidence>
<gene>
    <name evidence="1" type="ordered locus">CSE_05570</name>
</gene>
<sequence>MKIRYYGHSSFLIETNGIKILTDPYDPSMGYPVKFPEVDVITVSHEHFDHNAIKYVPKYKTVLRGRVNEEINGAKFESIKAYHDTKNGLERGVIHLFKITSEGISIIHFGDLGDKRFDEAQKEFIKGIHIFLIPVGSVYTIGPNEAKEIIYEFKPNIAIPMHYRLKGSTLNILPLEEFTKGINFKTLNEIEVTKEKLPQSEIIVLEPQF</sequence>
<organism evidence="1 2">
    <name type="scientific">Caldisericum exile (strain DSM 21853 / NBRC 104410 / AZM16c01)</name>
    <dbReference type="NCBI Taxonomy" id="511051"/>
    <lineage>
        <taxon>Bacteria</taxon>
        <taxon>Pseudomonadati</taxon>
        <taxon>Caldisericota/Cryosericota group</taxon>
        <taxon>Caldisericota</taxon>
        <taxon>Caldisericia</taxon>
        <taxon>Caldisericales</taxon>
        <taxon>Caldisericaceae</taxon>
        <taxon>Caldisericum</taxon>
    </lineage>
</organism>